<dbReference type="SMART" id="SM00320">
    <property type="entry name" value="WD40"/>
    <property type="match status" value="12"/>
</dbReference>
<dbReference type="GO" id="GO:0005930">
    <property type="term" value="C:axoneme"/>
    <property type="evidence" value="ECO:0007669"/>
    <property type="project" value="UniProtKB-ARBA"/>
</dbReference>
<dbReference type="Pfam" id="PF23409">
    <property type="entry name" value="Beta-prop_EML"/>
    <property type="match status" value="1"/>
</dbReference>
<dbReference type="InterPro" id="IPR050630">
    <property type="entry name" value="WD_repeat_EMAP"/>
</dbReference>
<dbReference type="CDD" id="cd00200">
    <property type="entry name" value="WD40"/>
    <property type="match status" value="1"/>
</dbReference>
<feature type="repeat" description="WD" evidence="9">
    <location>
        <begin position="445"/>
        <end position="486"/>
    </location>
</feature>
<dbReference type="PROSITE" id="PS50294">
    <property type="entry name" value="WD_REPEATS_REGION"/>
    <property type="match status" value="3"/>
</dbReference>
<dbReference type="InterPro" id="IPR055439">
    <property type="entry name" value="Beta-prop_EML_1st"/>
</dbReference>
<keyword evidence="3" id="KW-0963">Cytoplasm</keyword>
<dbReference type="Pfam" id="PF00400">
    <property type="entry name" value="WD40"/>
    <property type="match status" value="5"/>
</dbReference>
<name>A0A6U4NWC7_HEMAN</name>
<evidence type="ECO:0000259" key="10">
    <source>
        <dbReference type="Pfam" id="PF23409"/>
    </source>
</evidence>
<evidence type="ECO:0000256" key="7">
    <source>
        <dbReference type="ARBA" id="ARBA00029456"/>
    </source>
</evidence>
<protein>
    <recommendedName>
        <fullName evidence="8">Cilia- and flagella-associated protein 52</fullName>
    </recommendedName>
</protein>
<keyword evidence="4 9" id="KW-0853">WD repeat</keyword>
<evidence type="ECO:0000256" key="8">
    <source>
        <dbReference type="ARBA" id="ARBA00029552"/>
    </source>
</evidence>
<dbReference type="EMBL" id="HBFK01008753">
    <property type="protein sequence ID" value="CAD8738771.1"/>
    <property type="molecule type" value="Transcribed_RNA"/>
</dbReference>
<evidence type="ECO:0000256" key="6">
    <source>
        <dbReference type="ARBA" id="ARBA00022846"/>
    </source>
</evidence>
<dbReference type="FunFam" id="2.130.10.10:FF:000207">
    <property type="entry name" value="Cilia- and flagella-associated protein 52"/>
    <property type="match status" value="1"/>
</dbReference>
<evidence type="ECO:0000256" key="2">
    <source>
        <dbReference type="ARBA" id="ARBA00004496"/>
    </source>
</evidence>
<reference evidence="11" key="1">
    <citation type="submission" date="2021-01" db="EMBL/GenBank/DDBJ databases">
        <authorList>
            <person name="Corre E."/>
            <person name="Pelletier E."/>
            <person name="Niang G."/>
            <person name="Scheremetjew M."/>
            <person name="Finn R."/>
            <person name="Kale V."/>
            <person name="Holt S."/>
            <person name="Cochrane G."/>
            <person name="Meng A."/>
            <person name="Brown T."/>
            <person name="Cohen L."/>
        </authorList>
    </citation>
    <scope>NUCLEOTIDE SEQUENCE</scope>
    <source>
        <strain evidence="11">CCMP441</strain>
        <strain evidence="12">CCMP644</strain>
    </source>
</reference>
<keyword evidence="6" id="KW-0969">Cilium</keyword>
<sequence>MEHLELNAVIGFAGSVKNGIILLPDNRSMIYALGSTIVKRDVVNSSNQQFLQGHSDRVTCMALSPTGRFLASGQVTHLGFQADVIVWDLETLEIVHRLRLHKVRVEAVAFSCNEAWLASIGGEDDNSLVVWNLETGKAVCGSPAASDACHTVKFAHHDEFTIITAGKLNMRVWDFDLANRKVRPSDCNLGKLQRTINNVYIDHKDEYCYAGTASGDVLKVNIRTKLFKHIGPKSRMPQGVVTIEETPSGELLVGGGDGTIAIMDPIALKVLRTTKIDAGGITCLAPHASGQLFFVATSHCSTYVVKYEGLVVELRSTCHSTKIHDVVYPAGYSELFATSSRNDIRVWNARTCAELLRIQIPNLDCNCIAFARDGKAIISGWSDGKIRAFGPQSGKLLYVINDAHVGGVTSISCANDPEKIVSGGFDGSVRVWRVTAESRVMLGSMKEHKATVNCIKVRGNDLEFVSASSDGSCIIWDMRRFARNNSLFASTFFKAVLYHPDESQLLTTGTDRKITNWDAYDGSAIRIVDGSSAAEVNTLDIAGSGDFFVSGGGDKLVKLWHYDEGQCQAIGIGHSGGVSKVVVSPDQKNIVSVGDEGAILIWNIPERFAAT</sequence>
<dbReference type="GO" id="GO:0031514">
    <property type="term" value="C:motile cilium"/>
    <property type="evidence" value="ECO:0007669"/>
    <property type="project" value="UniProtKB-SubCell"/>
</dbReference>
<dbReference type="InterPro" id="IPR036322">
    <property type="entry name" value="WD40_repeat_dom_sf"/>
</dbReference>
<dbReference type="PROSITE" id="PS50082">
    <property type="entry name" value="WD_REPEATS_2"/>
    <property type="match status" value="4"/>
</dbReference>
<feature type="repeat" description="WD" evidence="9">
    <location>
        <begin position="401"/>
        <end position="442"/>
    </location>
</feature>
<feature type="repeat" description="WD" evidence="9">
    <location>
        <begin position="571"/>
        <end position="604"/>
    </location>
</feature>
<evidence type="ECO:0000256" key="5">
    <source>
        <dbReference type="ARBA" id="ARBA00022737"/>
    </source>
</evidence>
<feature type="repeat" description="WD" evidence="9">
    <location>
        <begin position="529"/>
        <end position="570"/>
    </location>
</feature>
<proteinExistence type="inferred from homology"/>
<evidence type="ECO:0000313" key="12">
    <source>
        <dbReference type="EMBL" id="CAD8971415.1"/>
    </source>
</evidence>
<organism evidence="11">
    <name type="scientific">Hemiselmis andersenii</name>
    <name type="common">Cryptophyte alga</name>
    <dbReference type="NCBI Taxonomy" id="464988"/>
    <lineage>
        <taxon>Eukaryota</taxon>
        <taxon>Cryptophyceae</taxon>
        <taxon>Cryptomonadales</taxon>
        <taxon>Hemiselmidaceae</taxon>
        <taxon>Hemiselmis</taxon>
    </lineage>
</organism>
<evidence type="ECO:0000313" key="11">
    <source>
        <dbReference type="EMBL" id="CAD8738771.1"/>
    </source>
</evidence>
<dbReference type="FunFam" id="2.130.10.10:FF:001320">
    <property type="entry name" value="Predicted protein"/>
    <property type="match status" value="1"/>
</dbReference>
<comment type="similarity">
    <text evidence="7">Belongs to the CFAP52 family.</text>
</comment>
<dbReference type="SUPFAM" id="SSF50978">
    <property type="entry name" value="WD40 repeat-like"/>
    <property type="match status" value="2"/>
</dbReference>
<dbReference type="InterPro" id="IPR001680">
    <property type="entry name" value="WD40_rpt"/>
</dbReference>
<dbReference type="PANTHER" id="PTHR13720">
    <property type="entry name" value="WD-40 REPEAT PROTEIN"/>
    <property type="match status" value="1"/>
</dbReference>
<feature type="domain" description="EML-like first beta-propeller" evidence="10">
    <location>
        <begin position="47"/>
        <end position="299"/>
    </location>
</feature>
<keyword evidence="6" id="KW-0966">Cell projection</keyword>
<evidence type="ECO:0000256" key="4">
    <source>
        <dbReference type="ARBA" id="ARBA00022574"/>
    </source>
</evidence>
<accession>A0A6U4NWC7</accession>
<dbReference type="PANTHER" id="PTHR13720:SF14">
    <property type="entry name" value="CILIA- AND FLAGELLA-ASSOCIATED PROTEIN 52"/>
    <property type="match status" value="1"/>
</dbReference>
<keyword evidence="6" id="KW-0282">Flagellum</keyword>
<dbReference type="AlphaFoldDB" id="A0A6U4NWC7"/>
<evidence type="ECO:0000256" key="1">
    <source>
        <dbReference type="ARBA" id="ARBA00004230"/>
    </source>
</evidence>
<keyword evidence="5" id="KW-0677">Repeat</keyword>
<dbReference type="InterPro" id="IPR015943">
    <property type="entry name" value="WD40/YVTN_repeat-like_dom_sf"/>
</dbReference>
<comment type="subcellular location">
    <subcellularLocation>
        <location evidence="1">Cell projection</location>
        <location evidence="1">Cilium</location>
        <location evidence="1">Flagellum</location>
    </subcellularLocation>
    <subcellularLocation>
        <location evidence="2">Cytoplasm</location>
    </subcellularLocation>
</comment>
<evidence type="ECO:0000256" key="9">
    <source>
        <dbReference type="PROSITE-ProRule" id="PRU00221"/>
    </source>
</evidence>
<dbReference type="EMBL" id="HBFX01037254">
    <property type="protein sequence ID" value="CAD8971415.1"/>
    <property type="molecule type" value="Transcribed_RNA"/>
</dbReference>
<evidence type="ECO:0000256" key="3">
    <source>
        <dbReference type="ARBA" id="ARBA00022490"/>
    </source>
</evidence>
<dbReference type="Gene3D" id="2.130.10.10">
    <property type="entry name" value="YVTN repeat-like/Quinoprotein amine dehydrogenase"/>
    <property type="match status" value="3"/>
</dbReference>
<gene>
    <name evidence="12" type="ORF">HAND00432_LOCUS22416</name>
    <name evidence="11" type="ORF">HAND1043_LOCUS5263</name>
</gene>